<accession>A0A8S1LMZ0</accession>
<feature type="domain" description="Protein kinase" evidence="5">
    <location>
        <begin position="14"/>
        <end position="266"/>
    </location>
</feature>
<dbReference type="AlphaFoldDB" id="A0A8S1LMZ0"/>
<dbReference type="InterPro" id="IPR045269">
    <property type="entry name" value="Atg1-like"/>
</dbReference>
<name>A0A8S1LMZ0_PARPR</name>
<evidence type="ECO:0000256" key="1">
    <source>
        <dbReference type="ARBA" id="ARBA00022679"/>
    </source>
</evidence>
<evidence type="ECO:0000256" key="2">
    <source>
        <dbReference type="ARBA" id="ARBA00022741"/>
    </source>
</evidence>
<evidence type="ECO:0000313" key="7">
    <source>
        <dbReference type="Proteomes" id="UP000688137"/>
    </source>
</evidence>
<keyword evidence="1" id="KW-0808">Transferase</keyword>
<evidence type="ECO:0000256" key="3">
    <source>
        <dbReference type="ARBA" id="ARBA00022777"/>
    </source>
</evidence>
<evidence type="ECO:0000313" key="6">
    <source>
        <dbReference type="EMBL" id="CAD8067712.1"/>
    </source>
</evidence>
<evidence type="ECO:0000259" key="5">
    <source>
        <dbReference type="PROSITE" id="PS50011"/>
    </source>
</evidence>
<dbReference type="PANTHER" id="PTHR24348">
    <property type="entry name" value="SERINE/THREONINE-PROTEIN KINASE UNC-51-RELATED"/>
    <property type="match status" value="1"/>
</dbReference>
<sequence>MQQIPRIQISHFSYLQSDLIGTGYKSQVYKGVNDLNGDLVAIKVCNMKLLTNEIELMLLNQEIYALGLLDSPNIIKMYQCIRSQSNTYIITEFCNQGDLGQLIEQKNHLQENEATQLFKQIINGFVEQIRKGIIHRDIKPSNILLSNGIPKIADYGFSKIMGVQEKVYYNVGTTLFMSPQALMDNQYSEKSDIWSIGIMFYQTLCGCTPWVAETEKEFIKLITTTPIQFPKKILLSAHAKDFIIKCLQVDVNKRLSANQLFDHPLFNERPRLLQISGSFHITRGQTQYQQQQKDNEWKRRLSPREAIDRNYNNNYFNHPPKPQFSIQNPTKDFLQNDLILQNIFYLLKLILRVAKLIDHFDFFNQNCLQEKILYFMIKHAIFKTKQFKLMIESNINTLGLINFHQYTLNTDIKKQYLNEINEFQNNFTRSFERLWMRVQDNQNIYKMLIQDQNFAAAFDKSDLEVFGHYVLMLPFLKQAIFEIMTVLSIKLNLYTDFQSPEPREEAAIILLDYLVLYSQICNTIKQHFDNFSYRITSFQLKKVVETKPININKCKYREICKQIGNLQLML</sequence>
<dbReference type="PANTHER" id="PTHR24348:SF22">
    <property type="entry name" value="NON-SPECIFIC SERINE_THREONINE PROTEIN KINASE"/>
    <property type="match status" value="1"/>
</dbReference>
<protein>
    <recommendedName>
        <fullName evidence="5">Protein kinase domain-containing protein</fullName>
    </recommendedName>
</protein>
<keyword evidence="2" id="KW-0547">Nucleotide-binding</keyword>
<comment type="caution">
    <text evidence="6">The sequence shown here is derived from an EMBL/GenBank/DDBJ whole genome shotgun (WGS) entry which is preliminary data.</text>
</comment>
<dbReference type="GO" id="GO:0010506">
    <property type="term" value="P:regulation of autophagy"/>
    <property type="evidence" value="ECO:0007669"/>
    <property type="project" value="InterPro"/>
</dbReference>
<proteinExistence type="predicted"/>
<dbReference type="GO" id="GO:0005776">
    <property type="term" value="C:autophagosome"/>
    <property type="evidence" value="ECO:0007669"/>
    <property type="project" value="TreeGrafter"/>
</dbReference>
<keyword evidence="4" id="KW-0067">ATP-binding</keyword>
<evidence type="ECO:0000256" key="4">
    <source>
        <dbReference type="ARBA" id="ARBA00022840"/>
    </source>
</evidence>
<dbReference type="PROSITE" id="PS00108">
    <property type="entry name" value="PROTEIN_KINASE_ST"/>
    <property type="match status" value="1"/>
</dbReference>
<dbReference type="InterPro" id="IPR008271">
    <property type="entry name" value="Ser/Thr_kinase_AS"/>
</dbReference>
<keyword evidence="3" id="KW-0418">Kinase</keyword>
<dbReference type="GO" id="GO:0000045">
    <property type="term" value="P:autophagosome assembly"/>
    <property type="evidence" value="ECO:0007669"/>
    <property type="project" value="TreeGrafter"/>
</dbReference>
<gene>
    <name evidence="6" type="ORF">PPRIM_AZ9-3.1.T0410126</name>
</gene>
<dbReference type="Pfam" id="PF00069">
    <property type="entry name" value="Pkinase"/>
    <property type="match status" value="1"/>
</dbReference>
<reference evidence="6" key="1">
    <citation type="submission" date="2021-01" db="EMBL/GenBank/DDBJ databases">
        <authorList>
            <consortium name="Genoscope - CEA"/>
            <person name="William W."/>
        </authorList>
    </citation>
    <scope>NUCLEOTIDE SEQUENCE</scope>
</reference>
<dbReference type="InterPro" id="IPR000719">
    <property type="entry name" value="Prot_kinase_dom"/>
</dbReference>
<dbReference type="PROSITE" id="PS50011">
    <property type="entry name" value="PROTEIN_KINASE_DOM"/>
    <property type="match status" value="1"/>
</dbReference>
<dbReference type="GO" id="GO:0005524">
    <property type="term" value="F:ATP binding"/>
    <property type="evidence" value="ECO:0007669"/>
    <property type="project" value="UniProtKB-KW"/>
</dbReference>
<dbReference type="Proteomes" id="UP000688137">
    <property type="component" value="Unassembled WGS sequence"/>
</dbReference>
<dbReference type="GO" id="GO:0005829">
    <property type="term" value="C:cytosol"/>
    <property type="evidence" value="ECO:0007669"/>
    <property type="project" value="TreeGrafter"/>
</dbReference>
<dbReference type="GO" id="GO:0000407">
    <property type="term" value="C:phagophore assembly site"/>
    <property type="evidence" value="ECO:0007669"/>
    <property type="project" value="TreeGrafter"/>
</dbReference>
<dbReference type="OMA" id="QISHFSY"/>
<organism evidence="6 7">
    <name type="scientific">Paramecium primaurelia</name>
    <dbReference type="NCBI Taxonomy" id="5886"/>
    <lineage>
        <taxon>Eukaryota</taxon>
        <taxon>Sar</taxon>
        <taxon>Alveolata</taxon>
        <taxon>Ciliophora</taxon>
        <taxon>Intramacronucleata</taxon>
        <taxon>Oligohymenophorea</taxon>
        <taxon>Peniculida</taxon>
        <taxon>Parameciidae</taxon>
        <taxon>Paramecium</taxon>
    </lineage>
</organism>
<keyword evidence="7" id="KW-1185">Reference proteome</keyword>
<dbReference type="SMART" id="SM00220">
    <property type="entry name" value="S_TKc"/>
    <property type="match status" value="1"/>
</dbReference>
<dbReference type="EMBL" id="CAJJDM010000040">
    <property type="protein sequence ID" value="CAD8067712.1"/>
    <property type="molecule type" value="Genomic_DNA"/>
</dbReference>
<dbReference type="GO" id="GO:0016020">
    <property type="term" value="C:membrane"/>
    <property type="evidence" value="ECO:0007669"/>
    <property type="project" value="TreeGrafter"/>
</dbReference>
<dbReference type="GO" id="GO:0004674">
    <property type="term" value="F:protein serine/threonine kinase activity"/>
    <property type="evidence" value="ECO:0007669"/>
    <property type="project" value="InterPro"/>
</dbReference>